<dbReference type="Proteomes" id="UP001176114">
    <property type="component" value="Unassembled WGS sequence"/>
</dbReference>
<dbReference type="InterPro" id="IPR003680">
    <property type="entry name" value="Flavodoxin_fold"/>
</dbReference>
<dbReference type="SUPFAM" id="SSF52218">
    <property type="entry name" value="Flavoproteins"/>
    <property type="match status" value="1"/>
</dbReference>
<accession>A0AAW6Q5N4</accession>
<evidence type="ECO:0000313" key="2">
    <source>
        <dbReference type="EMBL" id="MDF9627887.1"/>
    </source>
</evidence>
<proteinExistence type="predicted"/>
<dbReference type="InterPro" id="IPR029039">
    <property type="entry name" value="Flavoprotein-like_sf"/>
</dbReference>
<dbReference type="PANTHER" id="PTHR43741:SF4">
    <property type="entry name" value="FMN-DEPENDENT NADH:QUINONE OXIDOREDUCTASE"/>
    <property type="match status" value="1"/>
</dbReference>
<dbReference type="InterPro" id="IPR050104">
    <property type="entry name" value="FMN-dep_NADH:Q_OxRdtase_AzoR1"/>
</dbReference>
<keyword evidence="2" id="KW-0560">Oxidoreductase</keyword>
<dbReference type="EC" id="1.7.1.17" evidence="2"/>
<organism evidence="2 3">
    <name type="scientific">Mesomycoplasma ovipneumoniae</name>
    <dbReference type="NCBI Taxonomy" id="29562"/>
    <lineage>
        <taxon>Bacteria</taxon>
        <taxon>Bacillati</taxon>
        <taxon>Mycoplasmatota</taxon>
        <taxon>Mycoplasmoidales</taxon>
        <taxon>Metamycoplasmataceae</taxon>
        <taxon>Mesomycoplasma</taxon>
    </lineage>
</organism>
<sequence>MEAKMAEVLYIKSHLNQNSTSNNVAKLFIEHYKEQNPDAIISEFDLNDYKVGQVSLNSENFSSFWKEVDADFWIEKLKQAKKVIISSPIINWGYSAQIKNFFDAVCLADRTFSYKYSKKGGAIGLLDNIENVQIILSSHSKQEELPSPNPAETIIGTFNFLGAKKINNPLIIEQSYKYKENGFDETLVNQIKDTAKSF</sequence>
<feature type="domain" description="Flavodoxin-like fold" evidence="1">
    <location>
        <begin position="7"/>
        <end position="174"/>
    </location>
</feature>
<gene>
    <name evidence="2" type="ORF">P5716_02740</name>
</gene>
<dbReference type="EMBL" id="JARPQC010000005">
    <property type="protein sequence ID" value="MDF9627887.1"/>
    <property type="molecule type" value="Genomic_DNA"/>
</dbReference>
<dbReference type="Pfam" id="PF02525">
    <property type="entry name" value="Flavodoxin_2"/>
    <property type="match status" value="1"/>
</dbReference>
<dbReference type="RefSeq" id="WP_277446823.1">
    <property type="nucleotide sequence ID" value="NZ_JARPQC010000005.1"/>
</dbReference>
<evidence type="ECO:0000313" key="3">
    <source>
        <dbReference type="Proteomes" id="UP001176114"/>
    </source>
</evidence>
<dbReference type="PANTHER" id="PTHR43741">
    <property type="entry name" value="FMN-DEPENDENT NADH-AZOREDUCTASE 1"/>
    <property type="match status" value="1"/>
</dbReference>
<name>A0AAW6Q5N4_9BACT</name>
<dbReference type="AlphaFoldDB" id="A0AAW6Q5N4"/>
<dbReference type="Gene3D" id="3.40.50.360">
    <property type="match status" value="1"/>
</dbReference>
<dbReference type="NCBIfam" id="NF002370">
    <property type="entry name" value="PRK01355.1"/>
    <property type="match status" value="1"/>
</dbReference>
<evidence type="ECO:0000259" key="1">
    <source>
        <dbReference type="Pfam" id="PF02525"/>
    </source>
</evidence>
<comment type="caution">
    <text evidence="2">The sequence shown here is derived from an EMBL/GenBank/DDBJ whole genome shotgun (WGS) entry which is preliminary data.</text>
</comment>
<reference evidence="2" key="1">
    <citation type="submission" date="2023-03" db="EMBL/GenBank/DDBJ databases">
        <title>Comparative genome analysis of Brazilian Mesomycoplasma ovipneumoniae isolated from healthy and pneumonic sheep.</title>
        <authorList>
            <person name="Gaeta N."/>
            <person name="Timenetsky J."/>
            <person name="Ganda E."/>
            <person name="Gregory L."/>
        </authorList>
    </citation>
    <scope>NUCLEOTIDE SEQUENCE</scope>
    <source>
        <strain evidence="2">USP-SP475</strain>
    </source>
</reference>
<protein>
    <submittedName>
        <fullName evidence="2">FMN-dependent NADH-azoreductase</fullName>
        <ecNumber evidence="2">1.7.1.17</ecNumber>
    </submittedName>
</protein>
<dbReference type="GO" id="GO:0016491">
    <property type="term" value="F:oxidoreductase activity"/>
    <property type="evidence" value="ECO:0007669"/>
    <property type="project" value="UniProtKB-KW"/>
</dbReference>